<reference evidence="2" key="1">
    <citation type="journal article" date="2022" name="bioRxiv">
        <title>Sequencing and chromosome-scale assembly of the giantPleurodeles waltlgenome.</title>
        <authorList>
            <person name="Brown T."/>
            <person name="Elewa A."/>
            <person name="Iarovenko S."/>
            <person name="Subramanian E."/>
            <person name="Araus A.J."/>
            <person name="Petzold A."/>
            <person name="Susuki M."/>
            <person name="Suzuki K.-i.T."/>
            <person name="Hayashi T."/>
            <person name="Toyoda A."/>
            <person name="Oliveira C."/>
            <person name="Osipova E."/>
            <person name="Leigh N.D."/>
            <person name="Simon A."/>
            <person name="Yun M.H."/>
        </authorList>
    </citation>
    <scope>NUCLEOTIDE SEQUENCE</scope>
    <source>
        <strain evidence="2">20211129_DDA</strain>
        <tissue evidence="2">Liver</tissue>
    </source>
</reference>
<evidence type="ECO:0000313" key="2">
    <source>
        <dbReference type="EMBL" id="KAJ1115129.1"/>
    </source>
</evidence>
<feature type="compositionally biased region" description="Low complexity" evidence="1">
    <location>
        <begin position="42"/>
        <end position="53"/>
    </location>
</feature>
<feature type="region of interest" description="Disordered" evidence="1">
    <location>
        <begin position="1"/>
        <end position="55"/>
    </location>
</feature>
<organism evidence="2 3">
    <name type="scientific">Pleurodeles waltl</name>
    <name type="common">Iberian ribbed newt</name>
    <dbReference type="NCBI Taxonomy" id="8319"/>
    <lineage>
        <taxon>Eukaryota</taxon>
        <taxon>Metazoa</taxon>
        <taxon>Chordata</taxon>
        <taxon>Craniata</taxon>
        <taxon>Vertebrata</taxon>
        <taxon>Euteleostomi</taxon>
        <taxon>Amphibia</taxon>
        <taxon>Batrachia</taxon>
        <taxon>Caudata</taxon>
        <taxon>Salamandroidea</taxon>
        <taxon>Salamandridae</taxon>
        <taxon>Pleurodelinae</taxon>
        <taxon>Pleurodeles</taxon>
    </lineage>
</organism>
<dbReference type="EMBL" id="JANPWB010000012">
    <property type="protein sequence ID" value="KAJ1115129.1"/>
    <property type="molecule type" value="Genomic_DNA"/>
</dbReference>
<name>A0AAV7NKF6_PLEWA</name>
<gene>
    <name evidence="2" type="ORF">NDU88_003355</name>
</gene>
<evidence type="ECO:0000313" key="3">
    <source>
        <dbReference type="Proteomes" id="UP001066276"/>
    </source>
</evidence>
<protein>
    <submittedName>
        <fullName evidence="2">Uncharacterized protein</fullName>
    </submittedName>
</protein>
<evidence type="ECO:0000256" key="1">
    <source>
        <dbReference type="SAM" id="MobiDB-lite"/>
    </source>
</evidence>
<dbReference type="AlphaFoldDB" id="A0AAV7NKF6"/>
<accession>A0AAV7NKF6</accession>
<comment type="caution">
    <text evidence="2">The sequence shown here is derived from an EMBL/GenBank/DDBJ whole genome shotgun (WGS) entry which is preliminary data.</text>
</comment>
<dbReference type="Proteomes" id="UP001066276">
    <property type="component" value="Chromosome 8"/>
</dbReference>
<keyword evidence="3" id="KW-1185">Reference proteome</keyword>
<proteinExistence type="predicted"/>
<sequence>MAASPARASKALGRRLFRSGPPEPHEAAAHQPLAGHQAVTAPSSLPGESGSPPYAHKKAVGKIRMFYEGLSLEYVNY</sequence>